<evidence type="ECO:0000256" key="3">
    <source>
        <dbReference type="SAM" id="Phobius"/>
    </source>
</evidence>
<accession>A0A1X2EII0</accession>
<name>A0A1X2EII0_9MYCO</name>
<protein>
    <submittedName>
        <fullName evidence="4">Mammalian cell entry protein</fullName>
    </submittedName>
</protein>
<dbReference type="GO" id="GO:0016020">
    <property type="term" value="C:membrane"/>
    <property type="evidence" value="ECO:0007669"/>
    <property type="project" value="UniProtKB-SubCell"/>
</dbReference>
<evidence type="ECO:0000313" key="5">
    <source>
        <dbReference type="Proteomes" id="UP000193090"/>
    </source>
</evidence>
<evidence type="ECO:0000313" key="4">
    <source>
        <dbReference type="EMBL" id="ORX03125.1"/>
    </source>
</evidence>
<dbReference type="OrthoDB" id="4750467at2"/>
<sequence>MPGTSPWPQRLVGMLAVLLAVGFVALAAVGGSLYWQRVESRAAQDTRAELAPLAAETIPKILGYDYQTVETTMTDVYPLLTPGYRQEFETQATQTVIPQARQRQIVSQVNVVGRGVMSAARNTGTVLVYLNRTVTDKSKEPLVDGARVQVSYQKVDGRWLIDMIKPI</sequence>
<feature type="transmembrane region" description="Helical" evidence="3">
    <location>
        <begin position="12"/>
        <end position="35"/>
    </location>
</feature>
<keyword evidence="2 3" id="KW-0472">Membrane</keyword>
<proteinExistence type="predicted"/>
<dbReference type="Proteomes" id="UP000193090">
    <property type="component" value="Unassembled WGS sequence"/>
</dbReference>
<dbReference type="PANTHER" id="PTHR37042:SF4">
    <property type="entry name" value="OUTER MEMBRANE PROTEIN RV1973"/>
    <property type="match status" value="1"/>
</dbReference>
<evidence type="ECO:0000256" key="2">
    <source>
        <dbReference type="ARBA" id="ARBA00023136"/>
    </source>
</evidence>
<keyword evidence="3" id="KW-0812">Transmembrane</keyword>
<gene>
    <name evidence="4" type="ORF">AWC30_11405</name>
</gene>
<comment type="subcellular location">
    <subcellularLocation>
        <location evidence="1">Membrane</location>
    </subcellularLocation>
</comment>
<comment type="caution">
    <text evidence="4">The sequence shown here is derived from an EMBL/GenBank/DDBJ whole genome shotgun (WGS) entry which is preliminary data.</text>
</comment>
<dbReference type="EMBL" id="LQPZ01000029">
    <property type="protein sequence ID" value="ORX03125.1"/>
    <property type="molecule type" value="Genomic_DNA"/>
</dbReference>
<dbReference type="RefSeq" id="WP_085110315.1">
    <property type="nucleotide sequence ID" value="NZ_JACKSN010000063.1"/>
</dbReference>
<dbReference type="AlphaFoldDB" id="A0A1X2EII0"/>
<keyword evidence="3" id="KW-1133">Transmembrane helix</keyword>
<reference evidence="4 5" key="1">
    <citation type="submission" date="2016-01" db="EMBL/GenBank/DDBJ databases">
        <title>The new phylogeny of the genus Mycobacterium.</title>
        <authorList>
            <person name="Tarcisio F."/>
            <person name="Conor M."/>
            <person name="Antonella G."/>
            <person name="Elisabetta G."/>
            <person name="Giulia F.S."/>
            <person name="Sara T."/>
            <person name="Anna F."/>
            <person name="Clotilde B."/>
            <person name="Roberto B."/>
            <person name="Veronica D.S."/>
            <person name="Fabio R."/>
            <person name="Monica P."/>
            <person name="Olivier J."/>
            <person name="Enrico T."/>
            <person name="Nicola S."/>
        </authorList>
    </citation>
    <scope>NUCLEOTIDE SEQUENCE [LARGE SCALE GENOMIC DNA]</scope>
    <source>
        <strain evidence="4 5">DSM 44153</strain>
    </source>
</reference>
<dbReference type="PANTHER" id="PTHR37042">
    <property type="entry name" value="OUTER MEMBRANE PROTEIN RV1973"/>
    <property type="match status" value="1"/>
</dbReference>
<dbReference type="STRING" id="1798.AWC30_11405"/>
<evidence type="ECO:0000256" key="1">
    <source>
        <dbReference type="ARBA" id="ARBA00004370"/>
    </source>
</evidence>
<organism evidence="4 5">
    <name type="scientific">Mycolicibacillus trivialis</name>
    <dbReference type="NCBI Taxonomy" id="1798"/>
    <lineage>
        <taxon>Bacteria</taxon>
        <taxon>Bacillati</taxon>
        <taxon>Actinomycetota</taxon>
        <taxon>Actinomycetes</taxon>
        <taxon>Mycobacteriales</taxon>
        <taxon>Mycobacteriaceae</taxon>
        <taxon>Mycolicibacillus</taxon>
    </lineage>
</organism>
<keyword evidence="5" id="KW-1185">Reference proteome</keyword>